<protein>
    <submittedName>
        <fullName evidence="2">Uncharacterized protein</fullName>
    </submittedName>
</protein>
<name>A0A6N3B1I7_9CLOT</name>
<accession>A0A6N3B1I7</accession>
<sequence>MDKMDELEKRLIDLKLEKRQLVLSGKNTNRIDELIKEVEDELKENRKTEED</sequence>
<dbReference type="AlphaFoldDB" id="A0A6N3B1I7"/>
<evidence type="ECO:0000256" key="1">
    <source>
        <dbReference type="SAM" id="Coils"/>
    </source>
</evidence>
<keyword evidence="1" id="KW-0175">Coiled coil</keyword>
<organism evidence="2">
    <name type="scientific">Clostridium tertium</name>
    <dbReference type="NCBI Taxonomy" id="1559"/>
    <lineage>
        <taxon>Bacteria</taxon>
        <taxon>Bacillati</taxon>
        <taxon>Bacillota</taxon>
        <taxon>Clostridia</taxon>
        <taxon>Eubacteriales</taxon>
        <taxon>Clostridiaceae</taxon>
        <taxon>Clostridium</taxon>
    </lineage>
</organism>
<feature type="coiled-coil region" evidence="1">
    <location>
        <begin position="4"/>
        <end position="51"/>
    </location>
</feature>
<evidence type="ECO:0000313" key="2">
    <source>
        <dbReference type="EMBL" id="VYT96597.1"/>
    </source>
</evidence>
<gene>
    <name evidence="2" type="ORF">CTLFYP3_01125</name>
</gene>
<proteinExistence type="predicted"/>
<dbReference type="EMBL" id="CACRTO010000010">
    <property type="protein sequence ID" value="VYT96597.1"/>
    <property type="molecule type" value="Genomic_DNA"/>
</dbReference>
<dbReference type="RefSeq" id="WP_421755436.1">
    <property type="nucleotide sequence ID" value="NZ_CACRTO010000010.1"/>
</dbReference>
<reference evidence="2" key="1">
    <citation type="submission" date="2019-11" db="EMBL/GenBank/DDBJ databases">
        <authorList>
            <person name="Feng L."/>
        </authorList>
    </citation>
    <scope>NUCLEOTIDE SEQUENCE</scope>
    <source>
        <strain evidence="2">CTertiumLFYP3</strain>
    </source>
</reference>